<evidence type="ECO:0000313" key="2">
    <source>
        <dbReference type="EMBL" id="QUL98821.1"/>
    </source>
</evidence>
<dbReference type="NCBIfam" id="TIGR04086">
    <property type="entry name" value="TIGR04086_membr"/>
    <property type="match status" value="1"/>
</dbReference>
<feature type="transmembrane region" description="Helical" evidence="1">
    <location>
        <begin position="97"/>
        <end position="114"/>
    </location>
</feature>
<organism evidence="2">
    <name type="scientific">Candidatus Fermentithermobacillus carboniphilus</name>
    <dbReference type="NCBI Taxonomy" id="3085328"/>
    <lineage>
        <taxon>Bacteria</taxon>
        <taxon>Bacillati</taxon>
        <taxon>Bacillota</taxon>
        <taxon>Candidatus Fermentithermobacillia</taxon>
        <taxon>Candidatus Fermentithermobacillales</taxon>
        <taxon>Candidatus Fermentithermobacillaceae</taxon>
        <taxon>Candidatus Fermentithermobacillus</taxon>
    </lineage>
</organism>
<dbReference type="InterPro" id="IPR023804">
    <property type="entry name" value="DUF3792_TM"/>
</dbReference>
<dbReference type="AlphaFoldDB" id="A0AAT9LCK7"/>
<feature type="transmembrane region" description="Helical" evidence="1">
    <location>
        <begin position="33"/>
        <end position="55"/>
    </location>
</feature>
<gene>
    <name evidence="2" type="ORF">IMF26_01700</name>
</gene>
<dbReference type="KEGG" id="fcz:IMF26_01700"/>
<reference evidence="2" key="1">
    <citation type="submission" date="2020-10" db="EMBL/GenBank/DDBJ databases">
        <authorList>
            <person name="Kadnikov V."/>
            <person name="Beletsky A.V."/>
            <person name="Mardanov A.V."/>
            <person name="Karnachuk O.V."/>
            <person name="Ravin N.V."/>
        </authorList>
    </citation>
    <scope>NUCLEOTIDE SEQUENCE</scope>
    <source>
        <strain evidence="2">Bu02</strain>
    </source>
</reference>
<name>A0AAT9LCK7_9FIRM</name>
<dbReference type="Pfam" id="PF12670">
    <property type="entry name" value="DUF3792"/>
    <property type="match status" value="1"/>
</dbReference>
<keyword evidence="1" id="KW-1133">Transmembrane helix</keyword>
<keyword evidence="1" id="KW-0812">Transmembrane</keyword>
<sequence>MIAGRGIACSLVLAVLLTLLASATVYFTDLDERILFWSVNGGTFVVLGLASFLTAKKAGAHGLLYGAAIGAGYAILTFIVGLLAFPPAPGAGAFFKRLGFSVLAGACGGILGVNS</sequence>
<accession>A0AAT9LCK7</accession>
<reference evidence="2" key="2">
    <citation type="journal article" date="2023" name="Biology">
        <title>Prokaryotic Life Associated with Coal-Fire Gas Vents Revealed by Metagenomics.</title>
        <authorList>
            <person name="Kadnikov V.V."/>
            <person name="Mardanov A.V."/>
            <person name="Beletsky A.V."/>
            <person name="Karnachuk O.V."/>
            <person name="Ravin N.V."/>
        </authorList>
    </citation>
    <scope>NUCLEOTIDE SEQUENCE</scope>
    <source>
        <strain evidence="2">Bu02</strain>
    </source>
</reference>
<proteinExistence type="predicted"/>
<protein>
    <submittedName>
        <fullName evidence="2">TIGR04086 family membrane protein</fullName>
    </submittedName>
</protein>
<feature type="transmembrane region" description="Helical" evidence="1">
    <location>
        <begin position="62"/>
        <end position="85"/>
    </location>
</feature>
<keyword evidence="1" id="KW-0472">Membrane</keyword>
<evidence type="ECO:0000256" key="1">
    <source>
        <dbReference type="SAM" id="Phobius"/>
    </source>
</evidence>
<dbReference type="EMBL" id="CP062796">
    <property type="protein sequence ID" value="QUL98821.1"/>
    <property type="molecule type" value="Genomic_DNA"/>
</dbReference>